<reference evidence="1 2" key="1">
    <citation type="submission" date="2020-01" db="EMBL/GenBank/DDBJ databases">
        <title>Leptobacterium flavescens.</title>
        <authorList>
            <person name="Wang G."/>
        </authorList>
    </citation>
    <scope>NUCLEOTIDE SEQUENCE [LARGE SCALE GENOMIC DNA]</scope>
    <source>
        <strain evidence="1 2">KCTC 22160</strain>
    </source>
</reference>
<dbReference type="RefSeq" id="WP_163606280.1">
    <property type="nucleotide sequence ID" value="NZ_JAABOO010000001.1"/>
</dbReference>
<dbReference type="Proteomes" id="UP000468581">
    <property type="component" value="Unassembled WGS sequence"/>
</dbReference>
<dbReference type="InterPro" id="IPR042099">
    <property type="entry name" value="ANL_N_sf"/>
</dbReference>
<proteinExistence type="predicted"/>
<evidence type="ECO:0000313" key="1">
    <source>
        <dbReference type="EMBL" id="NER12162.1"/>
    </source>
</evidence>
<dbReference type="InterPro" id="IPR053158">
    <property type="entry name" value="CapK_Type1_Caps_Biosynth"/>
</dbReference>
<dbReference type="PANTHER" id="PTHR36932">
    <property type="entry name" value="CAPSULAR POLYSACCHARIDE BIOSYNTHESIS PROTEIN"/>
    <property type="match status" value="1"/>
</dbReference>
<accession>A0A6P0UHR3</accession>
<keyword evidence="1" id="KW-0436">Ligase</keyword>
<sequence>MLYKTIFKIGQNRRNPSIDGWYDFLKKTEEWPLEKLETYQFQKLKEILSFAYEYSPYYRRKFEAAKLNPDDLKTINDLSKFPVLTKEDVLTHNEEIHTRYDFKKRFRATTSGSSGNSLAFWREEKADSFNRATIFRGYSWYNVNPWDKNGYFWGFNFSGLERFKIWFLDLLQNRFRIFSYEERAFRKFARKLESASFVHGYSSMIYESAKIINQKKLRKPKKIKLVKGTSEKIMESYKEEIKKAFNVPIISEYGATESGIMAFECPEGNMHITMEGVVIEELDNEILVTNLQLRSFPFIRYKLGDYIKLAPREKKCPCGREHLILEEVTGRIGENVYGKKNIYPSFYFYYIFKNLFKHHNLPLTYLVVQREKGQLEFNIEESLNAIEEKYLRNEINKYFEEDISYEIRSNYKKDRLREKTKSFISYI</sequence>
<dbReference type="SUPFAM" id="SSF56801">
    <property type="entry name" value="Acetyl-CoA synthetase-like"/>
    <property type="match status" value="1"/>
</dbReference>
<name>A0A6P0UHR3_9FLAO</name>
<evidence type="ECO:0000313" key="2">
    <source>
        <dbReference type="Proteomes" id="UP000468581"/>
    </source>
</evidence>
<dbReference type="EMBL" id="JAABOO010000001">
    <property type="protein sequence ID" value="NER12162.1"/>
    <property type="molecule type" value="Genomic_DNA"/>
</dbReference>
<keyword evidence="2" id="KW-1185">Reference proteome</keyword>
<dbReference type="Gene3D" id="3.40.50.12780">
    <property type="entry name" value="N-terminal domain of ligase-like"/>
    <property type="match status" value="1"/>
</dbReference>
<protein>
    <submittedName>
        <fullName evidence="1">Phenylacetate--CoA ligase family protein</fullName>
    </submittedName>
</protein>
<dbReference type="PANTHER" id="PTHR36932:SF1">
    <property type="entry name" value="CAPSULAR POLYSACCHARIDE BIOSYNTHESIS PROTEIN"/>
    <property type="match status" value="1"/>
</dbReference>
<dbReference type="GO" id="GO:0016874">
    <property type="term" value="F:ligase activity"/>
    <property type="evidence" value="ECO:0007669"/>
    <property type="project" value="UniProtKB-KW"/>
</dbReference>
<comment type="caution">
    <text evidence="1">The sequence shown here is derived from an EMBL/GenBank/DDBJ whole genome shotgun (WGS) entry which is preliminary data.</text>
</comment>
<dbReference type="AlphaFoldDB" id="A0A6P0UHR3"/>
<gene>
    <name evidence="1" type="ORF">GWK08_01795</name>
</gene>
<organism evidence="1 2">
    <name type="scientific">Leptobacterium flavescens</name>
    <dbReference type="NCBI Taxonomy" id="472055"/>
    <lineage>
        <taxon>Bacteria</taxon>
        <taxon>Pseudomonadati</taxon>
        <taxon>Bacteroidota</taxon>
        <taxon>Flavobacteriia</taxon>
        <taxon>Flavobacteriales</taxon>
        <taxon>Flavobacteriaceae</taxon>
        <taxon>Leptobacterium</taxon>
    </lineage>
</organism>